<dbReference type="HOGENOM" id="CLU_089194_0_0_2"/>
<evidence type="ECO:0000256" key="1">
    <source>
        <dbReference type="SAM" id="Phobius"/>
    </source>
</evidence>
<protein>
    <submittedName>
        <fullName evidence="2">Hydrolase</fullName>
    </submittedName>
</protein>
<proteinExistence type="predicted"/>
<gene>
    <name evidence="2" type="ORF">HALLA_20400</name>
</gene>
<dbReference type="AlphaFoldDB" id="W0JYI6"/>
<reference evidence="2 3" key="1">
    <citation type="submission" date="2014-01" db="EMBL/GenBank/DDBJ databases">
        <authorList>
            <consortium name="DOE Joint Genome Institute"/>
            <person name="Anderson I."/>
            <person name="Huntemann M."/>
            <person name="Han J."/>
            <person name="Chen A."/>
            <person name="Kyrpides N."/>
            <person name="Mavromatis K."/>
            <person name="Markowitz V."/>
            <person name="Palaniappan K."/>
            <person name="Ivanova N."/>
            <person name="Schaumberg A."/>
            <person name="Pati A."/>
            <person name="Liolios K."/>
            <person name="Nordberg H.P."/>
            <person name="Cantor M.N."/>
            <person name="Hua S.X."/>
            <person name="Woyke T."/>
        </authorList>
    </citation>
    <scope>NUCLEOTIDE SEQUENCE [LARGE SCALE GENOMIC DNA]</scope>
    <source>
        <strain evidence="2 3">XH-48</strain>
        <plasmid evidence="3">4</plasmid>
    </source>
</reference>
<keyword evidence="2" id="KW-0614">Plasmid</keyword>
<evidence type="ECO:0000313" key="3">
    <source>
        <dbReference type="Proteomes" id="UP000019024"/>
    </source>
</evidence>
<keyword evidence="3" id="KW-1185">Reference proteome</keyword>
<evidence type="ECO:0000313" key="2">
    <source>
        <dbReference type="EMBL" id="AHG02265.1"/>
    </source>
</evidence>
<keyword evidence="1" id="KW-1133">Transmembrane helix</keyword>
<keyword evidence="1" id="KW-0812">Transmembrane</keyword>
<dbReference type="KEGG" id="hlr:HALLA_20400"/>
<accession>W0JYI6</accession>
<geneLocation type="plasmid" evidence="2">
    <name>unnamed</name>
</geneLocation>
<dbReference type="RefSeq" id="WP_049955067.1">
    <property type="nucleotide sequence ID" value="NZ_CP007058.1"/>
</dbReference>
<name>W0JYI6_9EURY</name>
<dbReference type="Proteomes" id="UP000019024">
    <property type="component" value="Plasmid unnamed3"/>
</dbReference>
<dbReference type="eggNOG" id="arCOG03392">
    <property type="taxonomic scope" value="Archaea"/>
</dbReference>
<dbReference type="Pfam" id="PF04307">
    <property type="entry name" value="YdjM"/>
    <property type="match status" value="1"/>
</dbReference>
<organism evidence="2 3">
    <name type="scientific">Halostagnicola larsenii XH-48</name>
    <dbReference type="NCBI Taxonomy" id="797299"/>
    <lineage>
        <taxon>Archaea</taxon>
        <taxon>Methanobacteriati</taxon>
        <taxon>Methanobacteriota</taxon>
        <taxon>Stenosarchaea group</taxon>
        <taxon>Halobacteria</taxon>
        <taxon>Halobacteriales</taxon>
        <taxon>Natrialbaceae</taxon>
        <taxon>Halostagnicola</taxon>
    </lineage>
</organism>
<dbReference type="GeneID" id="25147599"/>
<dbReference type="EMBL" id="CP007058">
    <property type="protein sequence ID" value="AHG02265.1"/>
    <property type="molecule type" value="Genomic_DNA"/>
</dbReference>
<feature type="transmembrane region" description="Helical" evidence="1">
    <location>
        <begin position="58"/>
        <end position="79"/>
    </location>
</feature>
<feature type="transmembrane region" description="Helical" evidence="1">
    <location>
        <begin position="157"/>
        <end position="174"/>
    </location>
</feature>
<dbReference type="OrthoDB" id="206308at2157"/>
<sequence>MWPWEHAIVGYVVYSLFCHVYYRAPPGGLEAFAVVFASVLPDLIDKPLSWQFGVFESGYALGHSIFFIVPLTVAVGLIARSYDRTHVGVAFGLVYLLHLPADVIDRLVRGGYFVPEIAFWPVVSVGTHDQSVAFTEQFFSLLGSYTYELFSGSPSQYLLLQLGLAMFAALLWLYDGAPVLREVLLGLKELVVQDTREFS</sequence>
<dbReference type="GO" id="GO:0016787">
    <property type="term" value="F:hydrolase activity"/>
    <property type="evidence" value="ECO:0007669"/>
    <property type="project" value="UniProtKB-KW"/>
</dbReference>
<dbReference type="PATRIC" id="fig|797299.3.peg.3941"/>
<keyword evidence="1" id="KW-0472">Membrane</keyword>
<dbReference type="InterPro" id="IPR007404">
    <property type="entry name" value="YdjM-like"/>
</dbReference>
<keyword evidence="2" id="KW-0378">Hydrolase</keyword>